<keyword evidence="4" id="KW-0809">Transit peptide</keyword>
<keyword evidence="2" id="KW-0489">Methyltransferase</keyword>
<evidence type="ECO:0000256" key="4">
    <source>
        <dbReference type="ARBA" id="ARBA00022946"/>
    </source>
</evidence>
<evidence type="ECO:0000256" key="1">
    <source>
        <dbReference type="ARBA" id="ARBA00004173"/>
    </source>
</evidence>
<dbReference type="SUPFAM" id="SSF55315">
    <property type="entry name" value="L30e-like"/>
    <property type="match status" value="1"/>
</dbReference>
<keyword evidence="3" id="KW-0808">Transferase</keyword>
<comment type="subcellular location">
    <subcellularLocation>
        <location evidence="1">Mitochondrion</location>
    </subcellularLocation>
</comment>
<keyword evidence="5" id="KW-0496">Mitochondrion</keyword>
<dbReference type="SUPFAM" id="SSF75217">
    <property type="entry name" value="alpha/beta knot"/>
    <property type="match status" value="1"/>
</dbReference>
<sequence>MVVFLLHKSTCSFNFSYLRFYVGTISSCSSYRKSKHKKKNIVIDSHQKNQKGHHGRNSSYLYGRSLCQISMEASKRPITRVLLKSTWELSPPDDKRINSICTIAEKKGISVEFKPVSHLYNISDGRPHQGVCLEVGNRSVFPMNPELLNKLINMENTSSPLFWVLLYDIHDPVNVGSILRTCSFLGVTNVMMTSRCAPLTAVACKASGGATELVNLYTVGNSMEFIKALMKLGWDILGSGTNADSYEVDDDADKLRESNHKSIDIPGNLLPPMCDITAVKITKPSLLVLGNEGSGISIAVLNTCSKVINVNPSPRCTTPSSVSCLNVSTAAAIILHRLLNH</sequence>
<dbReference type="InterPro" id="IPR047182">
    <property type="entry name" value="MRM1"/>
</dbReference>
<accession>A0ABP0FST5</accession>
<dbReference type="Gene3D" id="3.30.1330.30">
    <property type="match status" value="1"/>
</dbReference>
<dbReference type="PANTHER" id="PTHR46103">
    <property type="entry name" value="RRNA METHYLTRANSFERASE 1, MITOCHONDRIAL"/>
    <property type="match status" value="1"/>
</dbReference>
<gene>
    <name evidence="8" type="ORF">CVLEPA_LOCUS13349</name>
</gene>
<evidence type="ECO:0000313" key="8">
    <source>
        <dbReference type="EMBL" id="CAK8682706.1"/>
    </source>
</evidence>
<dbReference type="InterPro" id="IPR029028">
    <property type="entry name" value="Alpha/beta_knot_MTases"/>
</dbReference>
<dbReference type="Pfam" id="PF00588">
    <property type="entry name" value="SpoU_methylase"/>
    <property type="match status" value="1"/>
</dbReference>
<evidence type="ECO:0000256" key="5">
    <source>
        <dbReference type="ARBA" id="ARBA00023128"/>
    </source>
</evidence>
<reference evidence="8 9" key="1">
    <citation type="submission" date="2024-02" db="EMBL/GenBank/DDBJ databases">
        <authorList>
            <person name="Daric V."/>
            <person name="Darras S."/>
        </authorList>
    </citation>
    <scope>NUCLEOTIDE SEQUENCE [LARGE SCALE GENOMIC DNA]</scope>
</reference>
<keyword evidence="9" id="KW-1185">Reference proteome</keyword>
<dbReference type="PANTHER" id="PTHR46103:SF1">
    <property type="entry name" value="RRNA METHYLTRANSFERASE 1, MITOCHONDRIAL"/>
    <property type="match status" value="1"/>
</dbReference>
<name>A0ABP0FST5_CLALP</name>
<organism evidence="8 9">
    <name type="scientific">Clavelina lepadiformis</name>
    <name type="common">Light-bulb sea squirt</name>
    <name type="synonym">Ascidia lepadiformis</name>
    <dbReference type="NCBI Taxonomy" id="159417"/>
    <lineage>
        <taxon>Eukaryota</taxon>
        <taxon>Metazoa</taxon>
        <taxon>Chordata</taxon>
        <taxon>Tunicata</taxon>
        <taxon>Ascidiacea</taxon>
        <taxon>Aplousobranchia</taxon>
        <taxon>Clavelinidae</taxon>
        <taxon>Clavelina</taxon>
    </lineage>
</organism>
<dbReference type="EMBL" id="CAWYQH010000096">
    <property type="protein sequence ID" value="CAK8682706.1"/>
    <property type="molecule type" value="Genomic_DNA"/>
</dbReference>
<dbReference type="InterPro" id="IPR013123">
    <property type="entry name" value="SpoU_subst-bd"/>
</dbReference>
<dbReference type="InterPro" id="IPR029064">
    <property type="entry name" value="Ribosomal_eL30-like_sf"/>
</dbReference>
<dbReference type="Gene3D" id="3.40.1280.10">
    <property type="match status" value="1"/>
</dbReference>
<dbReference type="InterPro" id="IPR001537">
    <property type="entry name" value="SpoU_MeTrfase"/>
</dbReference>
<evidence type="ECO:0000256" key="3">
    <source>
        <dbReference type="ARBA" id="ARBA00022679"/>
    </source>
</evidence>
<evidence type="ECO:0000259" key="7">
    <source>
        <dbReference type="SMART" id="SM00967"/>
    </source>
</evidence>
<evidence type="ECO:0000256" key="6">
    <source>
        <dbReference type="ARBA" id="ARBA00034881"/>
    </source>
</evidence>
<dbReference type="SMART" id="SM00967">
    <property type="entry name" value="SpoU_sub_bind"/>
    <property type="match status" value="1"/>
</dbReference>
<evidence type="ECO:0000256" key="2">
    <source>
        <dbReference type="ARBA" id="ARBA00022603"/>
    </source>
</evidence>
<dbReference type="Proteomes" id="UP001642483">
    <property type="component" value="Unassembled WGS sequence"/>
</dbReference>
<dbReference type="Pfam" id="PF08032">
    <property type="entry name" value="SpoU_sub_bind"/>
    <property type="match status" value="1"/>
</dbReference>
<feature type="domain" description="RNA 2-O ribose methyltransferase substrate binding" evidence="7">
    <location>
        <begin position="60"/>
        <end position="141"/>
    </location>
</feature>
<proteinExistence type="predicted"/>
<dbReference type="InterPro" id="IPR029026">
    <property type="entry name" value="tRNA_m1G_MTases_N"/>
</dbReference>
<comment type="caution">
    <text evidence="8">The sequence shown here is derived from an EMBL/GenBank/DDBJ whole genome shotgun (WGS) entry which is preliminary data.</text>
</comment>
<evidence type="ECO:0000313" key="9">
    <source>
        <dbReference type="Proteomes" id="UP001642483"/>
    </source>
</evidence>
<protein>
    <recommendedName>
        <fullName evidence="6">rRNA methyltransferase 1, mitochondrial</fullName>
    </recommendedName>
</protein>